<dbReference type="Proteomes" id="UP001596417">
    <property type="component" value="Unassembled WGS sequence"/>
</dbReference>
<proteinExistence type="predicted"/>
<dbReference type="AlphaFoldDB" id="A0ABD5YKT9"/>
<evidence type="ECO:0000313" key="1">
    <source>
        <dbReference type="EMBL" id="MFC7189853.1"/>
    </source>
</evidence>
<protein>
    <submittedName>
        <fullName evidence="1">Uncharacterized protein</fullName>
    </submittedName>
</protein>
<evidence type="ECO:0000313" key="2">
    <source>
        <dbReference type="Proteomes" id="UP001596417"/>
    </source>
</evidence>
<reference evidence="1 2" key="1">
    <citation type="journal article" date="2019" name="Int. J. Syst. Evol. Microbiol.">
        <title>The Global Catalogue of Microorganisms (GCM) 10K type strain sequencing project: providing services to taxonomists for standard genome sequencing and annotation.</title>
        <authorList>
            <consortium name="The Broad Institute Genomics Platform"/>
            <consortium name="The Broad Institute Genome Sequencing Center for Infectious Disease"/>
            <person name="Wu L."/>
            <person name="Ma J."/>
        </authorList>
    </citation>
    <scope>NUCLEOTIDE SEQUENCE [LARGE SCALE GENOMIC DNA]</scope>
    <source>
        <strain evidence="1 2">RDMS1</strain>
    </source>
</reference>
<comment type="caution">
    <text evidence="1">The sequence shown here is derived from an EMBL/GenBank/DDBJ whole genome shotgun (WGS) entry which is preliminary data.</text>
</comment>
<name>A0ABD5YKT9_9EURY</name>
<dbReference type="EMBL" id="JBHTAX010000001">
    <property type="protein sequence ID" value="MFC7189853.1"/>
    <property type="molecule type" value="Genomic_DNA"/>
</dbReference>
<dbReference type="GeneID" id="76199418"/>
<accession>A0ABD5YKT9</accession>
<dbReference type="RefSeq" id="WP_264554726.1">
    <property type="nucleotide sequence ID" value="NZ_CP109979.1"/>
</dbReference>
<keyword evidence="2" id="KW-1185">Reference proteome</keyword>
<organism evidence="1 2">
    <name type="scientific">Halocatena marina</name>
    <dbReference type="NCBI Taxonomy" id="2934937"/>
    <lineage>
        <taxon>Archaea</taxon>
        <taxon>Methanobacteriati</taxon>
        <taxon>Methanobacteriota</taxon>
        <taxon>Stenosarchaea group</taxon>
        <taxon>Halobacteria</taxon>
        <taxon>Halobacteriales</taxon>
        <taxon>Natronomonadaceae</taxon>
        <taxon>Halocatena</taxon>
    </lineage>
</organism>
<gene>
    <name evidence="1" type="ORF">ACFQL7_08275</name>
</gene>
<sequence>MSVEPSPARDHKHCPGISPLISKHNSLTTKELSRYGGDSGRFFTDGLFVRSVYLL</sequence>